<evidence type="ECO:0000256" key="2">
    <source>
        <dbReference type="ARBA" id="ARBA00022723"/>
    </source>
</evidence>
<keyword evidence="1" id="KW-0645">Protease</keyword>
<evidence type="ECO:0000313" key="6">
    <source>
        <dbReference type="Proteomes" id="UP001341840"/>
    </source>
</evidence>
<organism evidence="5 6">
    <name type="scientific">Stylosanthes scabra</name>
    <dbReference type="NCBI Taxonomy" id="79078"/>
    <lineage>
        <taxon>Eukaryota</taxon>
        <taxon>Viridiplantae</taxon>
        <taxon>Streptophyta</taxon>
        <taxon>Embryophyta</taxon>
        <taxon>Tracheophyta</taxon>
        <taxon>Spermatophyta</taxon>
        <taxon>Magnoliopsida</taxon>
        <taxon>eudicotyledons</taxon>
        <taxon>Gunneridae</taxon>
        <taxon>Pentapetalae</taxon>
        <taxon>rosids</taxon>
        <taxon>fabids</taxon>
        <taxon>Fabales</taxon>
        <taxon>Fabaceae</taxon>
        <taxon>Papilionoideae</taxon>
        <taxon>50 kb inversion clade</taxon>
        <taxon>dalbergioids sensu lato</taxon>
        <taxon>Dalbergieae</taxon>
        <taxon>Pterocarpus clade</taxon>
        <taxon>Stylosanthes</taxon>
    </lineage>
</organism>
<dbReference type="PANTHER" id="PTHR48480">
    <property type="match status" value="1"/>
</dbReference>
<gene>
    <name evidence="5" type="ORF">PIB30_032883</name>
</gene>
<dbReference type="PANTHER" id="PTHR48480:SF2">
    <property type="entry name" value="PEPTIDASE D"/>
    <property type="match status" value="1"/>
</dbReference>
<keyword evidence="4" id="KW-0482">Metalloprotease</keyword>
<keyword evidence="3" id="KW-0378">Hydrolase</keyword>
<name>A0ABU6TD20_9FABA</name>
<dbReference type="InterPro" id="IPR052433">
    <property type="entry name" value="X-Pro_dipept-like"/>
</dbReference>
<evidence type="ECO:0000313" key="5">
    <source>
        <dbReference type="EMBL" id="MED6146254.1"/>
    </source>
</evidence>
<dbReference type="Proteomes" id="UP001341840">
    <property type="component" value="Unassembled WGS sequence"/>
</dbReference>
<evidence type="ECO:0000256" key="3">
    <source>
        <dbReference type="ARBA" id="ARBA00022801"/>
    </source>
</evidence>
<reference evidence="5 6" key="1">
    <citation type="journal article" date="2023" name="Plants (Basel)">
        <title>Bridging the Gap: Combining Genomics and Transcriptomics Approaches to Understand Stylosanthes scabra, an Orphan Legume from the Brazilian Caatinga.</title>
        <authorList>
            <person name="Ferreira-Neto J.R.C."/>
            <person name="da Silva M.D."/>
            <person name="Binneck E."/>
            <person name="de Melo N.F."/>
            <person name="da Silva R.H."/>
            <person name="de Melo A.L.T.M."/>
            <person name="Pandolfi V."/>
            <person name="Bustamante F.O."/>
            <person name="Brasileiro-Vidal A.C."/>
            <person name="Benko-Iseppon A.M."/>
        </authorList>
    </citation>
    <scope>NUCLEOTIDE SEQUENCE [LARGE SCALE GENOMIC DNA]</scope>
    <source>
        <tissue evidence="5">Leaves</tissue>
    </source>
</reference>
<accession>A0ABU6TD20</accession>
<sequence length="146" mass="15993">MPSHEVKDEIALIQYANDISSEAHVELTFGHQCCAVLHYGHAAAPNDKAVFDAHNAVIYLEYIALLPLISSLTLQISLEALKKGQIVVGAGKKKGTWTKIIVHSQRAPGRNAMKSPETSKFTNQEVIKRFNGFGGVHIESDVESQK</sequence>
<keyword evidence="2" id="KW-0479">Metal-binding</keyword>
<dbReference type="EMBL" id="JASCZI010090767">
    <property type="protein sequence ID" value="MED6146254.1"/>
    <property type="molecule type" value="Genomic_DNA"/>
</dbReference>
<evidence type="ECO:0000256" key="4">
    <source>
        <dbReference type="ARBA" id="ARBA00023049"/>
    </source>
</evidence>
<protein>
    <submittedName>
        <fullName evidence="5">Uncharacterized protein</fullName>
    </submittedName>
</protein>
<keyword evidence="6" id="KW-1185">Reference proteome</keyword>
<comment type="caution">
    <text evidence="5">The sequence shown here is derived from an EMBL/GenBank/DDBJ whole genome shotgun (WGS) entry which is preliminary data.</text>
</comment>
<proteinExistence type="predicted"/>
<evidence type="ECO:0000256" key="1">
    <source>
        <dbReference type="ARBA" id="ARBA00022670"/>
    </source>
</evidence>